<evidence type="ECO:0000256" key="2">
    <source>
        <dbReference type="SAM" id="MobiDB-lite"/>
    </source>
</evidence>
<organism evidence="4">
    <name type="scientific">Phytophthora nicotianae</name>
    <name type="common">Potato buckeye rot agent</name>
    <name type="synonym">Phytophthora parasitica</name>
    <dbReference type="NCBI Taxonomy" id="4792"/>
    <lineage>
        <taxon>Eukaryota</taxon>
        <taxon>Sar</taxon>
        <taxon>Stramenopiles</taxon>
        <taxon>Oomycota</taxon>
        <taxon>Peronosporomycetes</taxon>
        <taxon>Peronosporales</taxon>
        <taxon>Peronosporaceae</taxon>
        <taxon>Phytophthora</taxon>
    </lineage>
</organism>
<dbReference type="EMBL" id="KI691913">
    <property type="protein sequence ID" value="ETM50972.1"/>
    <property type="molecule type" value="Genomic_DNA"/>
</dbReference>
<feature type="compositionally biased region" description="Basic and acidic residues" evidence="2">
    <location>
        <begin position="104"/>
        <end position="115"/>
    </location>
</feature>
<feature type="compositionally biased region" description="Low complexity" evidence="2">
    <location>
        <begin position="84"/>
        <end position="97"/>
    </location>
</feature>
<sequence length="808" mass="91496">MPDQIFSTGSLDIRPEGVLYTVVYTPQPPLIGKEHRDRGLKMPRNLGVNALVRIPLRQHSSSGGSGVSECRASAVSSDEEWVDSSAEVSSTTSSGTSNQQGRSKQFDHPRSVQSDEHDDIPLEVAAPCLKRSEFESWEDLDAYLAEYMKETFQSFRVRTNNTVASRNNKIRSSGSKQPLLPVEWENYGKTFICTHSGKYKPRGKGKRKRLQSRAMECGAQINACVQVKDESVPTFVLKITTARLIHNHHINKQTFNQYPHNRTALEPEVEKLPGNIGRILVDSVHEKTIATCITLQTKHMRELFDRFPEVIDATHGTNASKYKVFSIMAHDVFGKGQFVQHAVVQNERRPTLLTALEEFKKNNLAWSRIKCILIDKDFTEMSVLKIAFPDVVVLLCQFHKQQLNGIMNLLVYAKTEHKFTKYRSYMRRIMSFGRGGISRPFGANPNLGQLGTESSELGTETNELGTDGNGLDTRPGLGVDSEPHEAECGDRDDELPKHPFEAYFAKNWDTCRSMWCSFERQNAVTMGNNTNNRLEASWKQLKDLVDLFMGVDECIASIMCYQAQQEKKFVDDVYKLSVVHNIKYDAEMQFVSNLVSEHACELIYEQYVYANTKGKYKYCEPVPDVYLLQHVCDDEDALDEPYSEYSITKRDWSCSCLFMNSRLLPCRHVFFLRKALGCENIIPTQLLNPRWLLSSLRMNTEFPEFCGEPFAVSRVMQEPNTVWDSNRKFRVANSVASTITEHLSGLGMREYKRAMKVLREVATLFKHGEYNAIASHQLGTGATANTDSNDIHEAPGGDLAPSLMADDS</sequence>
<keyword evidence="1" id="KW-0862">Zinc</keyword>
<dbReference type="PANTHER" id="PTHR31569:SF4">
    <property type="entry name" value="SWIM-TYPE DOMAIN-CONTAINING PROTEIN"/>
    <property type="match status" value="1"/>
</dbReference>
<dbReference type="PANTHER" id="PTHR31569">
    <property type="entry name" value="SWIM-TYPE DOMAIN-CONTAINING PROTEIN"/>
    <property type="match status" value="1"/>
</dbReference>
<feature type="compositionally biased region" description="Basic and acidic residues" evidence="2">
    <location>
        <begin position="481"/>
        <end position="493"/>
    </location>
</feature>
<dbReference type="InterPro" id="IPR048324">
    <property type="entry name" value="ZSWIM1-3_RNaseH-like"/>
</dbReference>
<feature type="domain" description="SWIM-type" evidence="3">
    <location>
        <begin position="645"/>
        <end position="677"/>
    </location>
</feature>
<accession>W2NQP6</accession>
<dbReference type="Pfam" id="PF21056">
    <property type="entry name" value="ZSWIM1-3_RNaseH-like"/>
    <property type="match status" value="1"/>
</dbReference>
<evidence type="ECO:0000313" key="4">
    <source>
        <dbReference type="EMBL" id="ETM50972.1"/>
    </source>
</evidence>
<proteinExistence type="predicted"/>
<name>W2NQP6_PHYNI</name>
<feature type="region of interest" description="Disordered" evidence="2">
    <location>
        <begin position="450"/>
        <end position="493"/>
    </location>
</feature>
<feature type="region of interest" description="Disordered" evidence="2">
    <location>
        <begin position="81"/>
        <end position="119"/>
    </location>
</feature>
<feature type="compositionally biased region" description="Polar residues" evidence="2">
    <location>
        <begin position="450"/>
        <end position="464"/>
    </location>
</feature>
<dbReference type="InterPro" id="IPR052579">
    <property type="entry name" value="Zinc_finger_SWIM"/>
</dbReference>
<dbReference type="InterPro" id="IPR007527">
    <property type="entry name" value="Znf_SWIM"/>
</dbReference>
<keyword evidence="1" id="KW-0479">Metal-binding</keyword>
<dbReference type="VEuPathDB" id="FungiDB:PPTG_22939"/>
<dbReference type="PROSITE" id="PS50966">
    <property type="entry name" value="ZF_SWIM"/>
    <property type="match status" value="1"/>
</dbReference>
<evidence type="ECO:0000256" key="1">
    <source>
        <dbReference type="PROSITE-ProRule" id="PRU00325"/>
    </source>
</evidence>
<feature type="region of interest" description="Disordered" evidence="2">
    <location>
        <begin position="784"/>
        <end position="808"/>
    </location>
</feature>
<evidence type="ECO:0000259" key="3">
    <source>
        <dbReference type="PROSITE" id="PS50966"/>
    </source>
</evidence>
<dbReference type="AlphaFoldDB" id="W2NQP6"/>
<reference evidence="4" key="1">
    <citation type="submission" date="2013-11" db="EMBL/GenBank/DDBJ databases">
        <title>The Genome Sequence of Phytophthora parasitica IAC_01/95.</title>
        <authorList>
            <consortium name="The Broad Institute Genomics Platform"/>
            <person name="Russ C."/>
            <person name="Tyler B."/>
            <person name="Panabieres F."/>
            <person name="Shan W."/>
            <person name="Tripathy S."/>
            <person name="Grunwald N."/>
            <person name="Machado M."/>
            <person name="Johnson C.S."/>
            <person name="Arredondo F."/>
            <person name="Hong C."/>
            <person name="Coffey M."/>
            <person name="Young S.K."/>
            <person name="Zeng Q."/>
            <person name="Gargeya S."/>
            <person name="Fitzgerald M."/>
            <person name="Abouelleil A."/>
            <person name="Alvarado L."/>
            <person name="Chapman S.B."/>
            <person name="Gainer-Dewar J."/>
            <person name="Goldberg J."/>
            <person name="Griggs A."/>
            <person name="Gujja S."/>
            <person name="Hansen M."/>
            <person name="Howarth C."/>
            <person name="Imamovic A."/>
            <person name="Ireland A."/>
            <person name="Larimer J."/>
            <person name="McCowan C."/>
            <person name="Murphy C."/>
            <person name="Pearson M."/>
            <person name="Poon T.W."/>
            <person name="Priest M."/>
            <person name="Roberts A."/>
            <person name="Saif S."/>
            <person name="Shea T."/>
            <person name="Sykes S."/>
            <person name="Wortman J."/>
            <person name="Nusbaum C."/>
            <person name="Birren B."/>
        </authorList>
    </citation>
    <scope>NUCLEOTIDE SEQUENCE [LARGE SCALE GENOMIC DNA]</scope>
    <source>
        <strain evidence="4">IAC_01/95</strain>
    </source>
</reference>
<dbReference type="GO" id="GO:0008270">
    <property type="term" value="F:zinc ion binding"/>
    <property type="evidence" value="ECO:0007669"/>
    <property type="project" value="UniProtKB-KW"/>
</dbReference>
<dbReference type="Proteomes" id="UP000054532">
    <property type="component" value="Unassembled WGS sequence"/>
</dbReference>
<protein>
    <recommendedName>
        <fullName evidence="3">SWIM-type domain-containing protein</fullName>
    </recommendedName>
</protein>
<keyword evidence="1" id="KW-0863">Zinc-finger</keyword>
<gene>
    <name evidence="4" type="ORF">L914_05088</name>
</gene>